<gene>
    <name evidence="4" type="primary">citD</name>
    <name evidence="6" type="ORF">CBF30_07700</name>
</gene>
<evidence type="ECO:0000256" key="3">
    <source>
        <dbReference type="ARBA" id="ARBA00022553"/>
    </source>
</evidence>
<comment type="subunit">
    <text evidence="4">Oligomer with a subunit composition of (alpha,beta,gamma)6.</text>
</comment>
<dbReference type="Pfam" id="PF06857">
    <property type="entry name" value="ACP"/>
    <property type="match status" value="1"/>
</dbReference>
<evidence type="ECO:0000256" key="5">
    <source>
        <dbReference type="PIRSR" id="PIRSR002736-50"/>
    </source>
</evidence>
<sequence>MKIEKTALAGTLESSDIQIMLSQGENGIEIELESQVMEQFGKQITKVIRETLVSYGIDQVKVKAVDKGALDCTIQARTRAAIQRSLGKEHDLDWEALV</sequence>
<evidence type="ECO:0000313" key="6">
    <source>
        <dbReference type="EMBL" id="RSU07131.1"/>
    </source>
</evidence>
<comment type="subcellular location">
    <subcellularLocation>
        <location evidence="1 4">Cytoplasm</location>
    </subcellularLocation>
</comment>
<dbReference type="NCBIfam" id="NF009726">
    <property type="entry name" value="PRK13253.1"/>
    <property type="match status" value="1"/>
</dbReference>
<evidence type="ECO:0000256" key="2">
    <source>
        <dbReference type="ARBA" id="ARBA00022490"/>
    </source>
</evidence>
<keyword evidence="3 4" id="KW-0597">Phosphoprotein</keyword>
<organism evidence="6 7">
    <name type="scientific">Vagococcus entomophilus</name>
    <dbReference type="NCBI Taxonomy" id="1160095"/>
    <lineage>
        <taxon>Bacteria</taxon>
        <taxon>Bacillati</taxon>
        <taxon>Bacillota</taxon>
        <taxon>Bacilli</taxon>
        <taxon>Lactobacillales</taxon>
        <taxon>Enterococcaceae</taxon>
        <taxon>Vagococcus</taxon>
    </lineage>
</organism>
<dbReference type="OrthoDB" id="1120942at2"/>
<dbReference type="HAMAP" id="MF_00805">
    <property type="entry name" value="CitD"/>
    <property type="match status" value="1"/>
</dbReference>
<evidence type="ECO:0000313" key="7">
    <source>
        <dbReference type="Proteomes" id="UP000288669"/>
    </source>
</evidence>
<keyword evidence="2 4" id="KW-0963">Cytoplasm</keyword>
<dbReference type="GO" id="GO:0016829">
    <property type="term" value="F:lyase activity"/>
    <property type="evidence" value="ECO:0007669"/>
    <property type="project" value="UniProtKB-KW"/>
</dbReference>
<dbReference type="NCBIfam" id="TIGR01608">
    <property type="entry name" value="citD"/>
    <property type="match status" value="1"/>
</dbReference>
<dbReference type="Proteomes" id="UP000288669">
    <property type="component" value="Unassembled WGS sequence"/>
</dbReference>
<dbReference type="AlphaFoldDB" id="A0A430AGV3"/>
<comment type="similarity">
    <text evidence="4">Belongs to the CitD family.</text>
</comment>
<dbReference type="PIRSF" id="PIRSF002736">
    <property type="entry name" value="Citrt_lyas_gamma"/>
    <property type="match status" value="1"/>
</dbReference>
<evidence type="ECO:0000256" key="4">
    <source>
        <dbReference type="HAMAP-Rule" id="MF_00805"/>
    </source>
</evidence>
<keyword evidence="6" id="KW-0456">Lyase</keyword>
<dbReference type="RefSeq" id="WP_126824681.1">
    <property type="nucleotide sequence ID" value="NZ_JBHLWU010000002.1"/>
</dbReference>
<accession>A0A430AGV3</accession>
<proteinExistence type="inferred from homology"/>
<dbReference type="GO" id="GO:0005737">
    <property type="term" value="C:cytoplasm"/>
    <property type="evidence" value="ECO:0007669"/>
    <property type="project" value="UniProtKB-SubCell"/>
</dbReference>
<keyword evidence="7" id="KW-1185">Reference proteome</keyword>
<reference evidence="6 7" key="1">
    <citation type="submission" date="2017-05" db="EMBL/GenBank/DDBJ databases">
        <title>Vagococcus spp. assemblies.</title>
        <authorList>
            <person name="Gulvik C.A."/>
        </authorList>
    </citation>
    <scope>NUCLEOTIDE SEQUENCE [LARGE SCALE GENOMIC DNA]</scope>
    <source>
        <strain evidence="6 7">DSM 24756</strain>
    </source>
</reference>
<dbReference type="InterPro" id="IPR023439">
    <property type="entry name" value="Mal_deCO2ase/Cit_lyase_ACP"/>
</dbReference>
<comment type="function">
    <text evidence="4">Covalent carrier of the coenzyme of citrate lyase.</text>
</comment>
<dbReference type="EMBL" id="NGJZ01000002">
    <property type="protein sequence ID" value="RSU07131.1"/>
    <property type="molecule type" value="Genomic_DNA"/>
</dbReference>
<dbReference type="InterPro" id="IPR006495">
    <property type="entry name" value="CitD"/>
</dbReference>
<comment type="caution">
    <text evidence="6">The sequence shown here is derived from an EMBL/GenBank/DDBJ whole genome shotgun (WGS) entry which is preliminary data.</text>
</comment>
<name>A0A430AGV3_9ENTE</name>
<protein>
    <recommendedName>
        <fullName evidence="4">Citrate lyase acyl carrier protein</fullName>
    </recommendedName>
    <alternativeName>
        <fullName evidence="4">Citrate lyase gamma chain</fullName>
    </alternativeName>
</protein>
<evidence type="ECO:0000256" key="1">
    <source>
        <dbReference type="ARBA" id="ARBA00004496"/>
    </source>
</evidence>
<feature type="modified residue" description="O-(phosphoribosyl dephospho-coenzyme A)serine" evidence="4 5">
    <location>
        <position position="14"/>
    </location>
</feature>